<evidence type="ECO:0000313" key="9">
    <source>
        <dbReference type="EMBL" id="KRR09669.1"/>
    </source>
</evidence>
<feature type="transmembrane region" description="Helical" evidence="7">
    <location>
        <begin position="40"/>
        <end position="62"/>
    </location>
</feature>
<dbReference type="Pfam" id="PF02683">
    <property type="entry name" value="DsbD_TM"/>
    <property type="match status" value="1"/>
</dbReference>
<evidence type="ECO:0000256" key="2">
    <source>
        <dbReference type="ARBA" id="ARBA00006143"/>
    </source>
</evidence>
<keyword evidence="5 7" id="KW-1133">Transmembrane helix</keyword>
<dbReference type="OrthoDB" id="9811352at2"/>
<accession>A0A0R3KCK3</accession>
<feature type="transmembrane region" description="Helical" evidence="7">
    <location>
        <begin position="74"/>
        <end position="92"/>
    </location>
</feature>
<dbReference type="PANTHER" id="PTHR31272:SF9">
    <property type="entry name" value="BLL1027 PROTEIN"/>
    <property type="match status" value="1"/>
</dbReference>
<proteinExistence type="inferred from homology"/>
<evidence type="ECO:0000256" key="6">
    <source>
        <dbReference type="ARBA" id="ARBA00023136"/>
    </source>
</evidence>
<gene>
    <name evidence="9" type="ORF">CP49_36000</name>
</gene>
<dbReference type="STRING" id="1518501.CQ10_35850"/>
<dbReference type="GO" id="GO:0016020">
    <property type="term" value="C:membrane"/>
    <property type="evidence" value="ECO:0007669"/>
    <property type="project" value="UniProtKB-SubCell"/>
</dbReference>
<keyword evidence="10" id="KW-1185">Reference proteome</keyword>
<dbReference type="Proteomes" id="UP000051913">
    <property type="component" value="Unassembled WGS sequence"/>
</dbReference>
<evidence type="ECO:0000259" key="8">
    <source>
        <dbReference type="Pfam" id="PF02683"/>
    </source>
</evidence>
<feature type="transmembrane region" description="Helical" evidence="7">
    <location>
        <begin position="190"/>
        <end position="213"/>
    </location>
</feature>
<protein>
    <submittedName>
        <fullName evidence="9">Cytochrome C biogenesis protein</fullName>
    </submittedName>
</protein>
<name>A0A0R3KCK3_9BRAD</name>
<dbReference type="GO" id="GO:0017004">
    <property type="term" value="P:cytochrome complex assembly"/>
    <property type="evidence" value="ECO:0007669"/>
    <property type="project" value="UniProtKB-KW"/>
</dbReference>
<evidence type="ECO:0000256" key="4">
    <source>
        <dbReference type="ARBA" id="ARBA00022748"/>
    </source>
</evidence>
<evidence type="ECO:0000256" key="5">
    <source>
        <dbReference type="ARBA" id="ARBA00022989"/>
    </source>
</evidence>
<keyword evidence="4" id="KW-0201">Cytochrome c-type biogenesis</keyword>
<evidence type="ECO:0000256" key="7">
    <source>
        <dbReference type="SAM" id="Phobius"/>
    </source>
</evidence>
<evidence type="ECO:0000313" key="10">
    <source>
        <dbReference type="Proteomes" id="UP000051913"/>
    </source>
</evidence>
<comment type="similarity">
    <text evidence="2">Belongs to the DsbD family.</text>
</comment>
<sequence length="239" mass="24530">MIGSMLLAFLAGILSILSPCVLPLLPIVLGSAASNHRQGPLALAAGLSLSFVGIGLFAATVGHSIGLDADRLRYLAATLMMLVGVVLVVPRLQAQIAVAAGPIGNWADSRLATSRTNGIAGQFWIGALLGAVWSPCVGPTLGTASLLAAQGKDLGQVALTMLAFGVGAALPLVGLGWLSRETMARWRGRLLAAGGGMKSMLGLLLLVIGILIISGADKALETFLVDVSPEWLTNLTTRF</sequence>
<dbReference type="PANTHER" id="PTHR31272">
    <property type="entry name" value="CYTOCHROME C-TYPE BIOGENESIS PROTEIN HI_1454-RELATED"/>
    <property type="match status" value="1"/>
</dbReference>
<reference evidence="9 10" key="1">
    <citation type="submission" date="2014-03" db="EMBL/GenBank/DDBJ databases">
        <title>Bradyrhizobium valentinum sp. nov., isolated from effective nodules of Lupinus mariae-josephae, a lupine endemic of basic-lime soils in Eastern Spain.</title>
        <authorList>
            <person name="Duran D."/>
            <person name="Rey L."/>
            <person name="Navarro A."/>
            <person name="Busquets A."/>
            <person name="Imperial J."/>
            <person name="Ruiz-Argueso T."/>
        </authorList>
    </citation>
    <scope>NUCLEOTIDE SEQUENCE [LARGE SCALE GENOMIC DNA]</scope>
    <source>
        <strain evidence="9 10">LmjM3</strain>
    </source>
</reference>
<feature type="transmembrane region" description="Helical" evidence="7">
    <location>
        <begin position="157"/>
        <end position="178"/>
    </location>
</feature>
<dbReference type="RefSeq" id="WP_057850194.1">
    <property type="nucleotide sequence ID" value="NZ_LLXX01000064.1"/>
</dbReference>
<evidence type="ECO:0000256" key="3">
    <source>
        <dbReference type="ARBA" id="ARBA00022692"/>
    </source>
</evidence>
<feature type="domain" description="Cytochrome C biogenesis protein transmembrane" evidence="8">
    <location>
        <begin position="5"/>
        <end position="214"/>
    </location>
</feature>
<comment type="caution">
    <text evidence="9">The sequence shown here is derived from an EMBL/GenBank/DDBJ whole genome shotgun (WGS) entry which is preliminary data.</text>
</comment>
<dbReference type="AlphaFoldDB" id="A0A0R3KCK3"/>
<dbReference type="EMBL" id="LLXX01000064">
    <property type="protein sequence ID" value="KRR09669.1"/>
    <property type="molecule type" value="Genomic_DNA"/>
</dbReference>
<comment type="subcellular location">
    <subcellularLocation>
        <location evidence="1">Membrane</location>
        <topology evidence="1">Multi-pass membrane protein</topology>
    </subcellularLocation>
</comment>
<organism evidence="9 10">
    <name type="scientific">Bradyrhizobium valentinum</name>
    <dbReference type="NCBI Taxonomy" id="1518501"/>
    <lineage>
        <taxon>Bacteria</taxon>
        <taxon>Pseudomonadati</taxon>
        <taxon>Pseudomonadota</taxon>
        <taxon>Alphaproteobacteria</taxon>
        <taxon>Hyphomicrobiales</taxon>
        <taxon>Nitrobacteraceae</taxon>
        <taxon>Bradyrhizobium</taxon>
    </lineage>
</organism>
<evidence type="ECO:0000256" key="1">
    <source>
        <dbReference type="ARBA" id="ARBA00004141"/>
    </source>
</evidence>
<dbReference type="InterPro" id="IPR003834">
    <property type="entry name" value="Cyt_c_assmbl_TM_dom"/>
</dbReference>
<keyword evidence="3 7" id="KW-0812">Transmembrane</keyword>
<dbReference type="InterPro" id="IPR051790">
    <property type="entry name" value="Cytochrome_c-biogenesis_DsbD"/>
</dbReference>
<keyword evidence="6 7" id="KW-0472">Membrane</keyword>